<keyword evidence="1" id="KW-1133">Transmembrane helix</keyword>
<accession>A0AAE1LMF4</accession>
<gene>
    <name evidence="5" type="ORF">KUF71_000484</name>
    <name evidence="3" type="ORF">KUF71_009978</name>
    <name evidence="4" type="ORF">KUF71_012949</name>
    <name evidence="2" type="ORF">KUF71_020816</name>
</gene>
<evidence type="ECO:0000313" key="3">
    <source>
        <dbReference type="EMBL" id="KAK3920741.1"/>
    </source>
</evidence>
<reference evidence="4" key="2">
    <citation type="journal article" date="2023" name="BMC Genomics">
        <title>Pest status, molecular evolution, and epigenetic factors derived from the genome assembly of Frankliniella fusca, a thysanopteran phytovirus vector.</title>
        <authorList>
            <person name="Catto M.A."/>
            <person name="Labadie P.E."/>
            <person name="Jacobson A.L."/>
            <person name="Kennedy G.G."/>
            <person name="Srinivasan R."/>
            <person name="Hunt B.G."/>
        </authorList>
    </citation>
    <scope>NUCLEOTIDE SEQUENCE</scope>
    <source>
        <strain evidence="4">PL_HMW_Pooled</strain>
    </source>
</reference>
<reference evidence="4" key="1">
    <citation type="submission" date="2021-07" db="EMBL/GenBank/DDBJ databases">
        <authorList>
            <person name="Catto M.A."/>
            <person name="Jacobson A."/>
            <person name="Kennedy G."/>
            <person name="Labadie P."/>
            <person name="Hunt B.G."/>
            <person name="Srinivasan R."/>
        </authorList>
    </citation>
    <scope>NUCLEOTIDE SEQUENCE</scope>
    <source>
        <strain evidence="4">PL_HMW_Pooled</strain>
        <tissue evidence="4">Head</tissue>
    </source>
</reference>
<evidence type="ECO:0000313" key="6">
    <source>
        <dbReference type="Proteomes" id="UP001219518"/>
    </source>
</evidence>
<dbReference type="AlphaFoldDB" id="A0AAE1LMF4"/>
<keyword evidence="1" id="KW-0472">Membrane</keyword>
<dbReference type="EMBL" id="JAHWGI010001324">
    <property type="protein sequence ID" value="KAK3928215.1"/>
    <property type="molecule type" value="Genomic_DNA"/>
</dbReference>
<evidence type="ECO:0000256" key="1">
    <source>
        <dbReference type="SAM" id="Phobius"/>
    </source>
</evidence>
<feature type="transmembrane region" description="Helical" evidence="1">
    <location>
        <begin position="97"/>
        <end position="113"/>
    </location>
</feature>
<dbReference type="EMBL" id="JAHWGI010001202">
    <property type="protein sequence ID" value="KAK3924815.1"/>
    <property type="molecule type" value="Genomic_DNA"/>
</dbReference>
<dbReference type="EMBL" id="JAHWGI010001020">
    <property type="protein sequence ID" value="KAK3920741.1"/>
    <property type="molecule type" value="Genomic_DNA"/>
</dbReference>
<dbReference type="EMBL" id="JAHWGI010000224">
    <property type="protein sequence ID" value="KAK3911112.1"/>
    <property type="molecule type" value="Genomic_DNA"/>
</dbReference>
<evidence type="ECO:0000313" key="5">
    <source>
        <dbReference type="EMBL" id="KAK3928215.1"/>
    </source>
</evidence>
<evidence type="ECO:0000313" key="4">
    <source>
        <dbReference type="EMBL" id="KAK3924815.1"/>
    </source>
</evidence>
<dbReference type="Proteomes" id="UP001219518">
    <property type="component" value="Unassembled WGS sequence"/>
</dbReference>
<comment type="caution">
    <text evidence="4">The sequence shown here is derived from an EMBL/GenBank/DDBJ whole genome shotgun (WGS) entry which is preliminary data.</text>
</comment>
<protein>
    <submittedName>
        <fullName evidence="4">Tungstate-binding protein TupA</fullName>
    </submittedName>
</protein>
<proteinExistence type="predicted"/>
<keyword evidence="6" id="KW-1185">Reference proteome</keyword>
<evidence type="ECO:0000313" key="2">
    <source>
        <dbReference type="EMBL" id="KAK3911112.1"/>
    </source>
</evidence>
<sequence length="186" mass="21598">MAYVKWTRDGGNRYFLNNWISIVVPKMLKIHHGFHPERGKITAGIDRLPFGFEDISDDSLAASIPRPNLNKFIRMLKNETFPPRRAGRIRDRRWKSCRLLFFYAGIIIIGFFYRDIRFGLGVLPIMYKRKEYDLGFRATTSSRIFPPISSQKPPNFFFLSREKNGLEGSKFDVSNKCPNLGIKSVS</sequence>
<name>A0AAE1LMF4_9NEOP</name>
<keyword evidence="1" id="KW-0812">Transmembrane</keyword>
<organism evidence="4 6">
    <name type="scientific">Frankliniella fusca</name>
    <dbReference type="NCBI Taxonomy" id="407009"/>
    <lineage>
        <taxon>Eukaryota</taxon>
        <taxon>Metazoa</taxon>
        <taxon>Ecdysozoa</taxon>
        <taxon>Arthropoda</taxon>
        <taxon>Hexapoda</taxon>
        <taxon>Insecta</taxon>
        <taxon>Pterygota</taxon>
        <taxon>Neoptera</taxon>
        <taxon>Paraneoptera</taxon>
        <taxon>Thysanoptera</taxon>
        <taxon>Terebrantia</taxon>
        <taxon>Thripoidea</taxon>
        <taxon>Thripidae</taxon>
        <taxon>Frankliniella</taxon>
    </lineage>
</organism>